<gene>
    <name evidence="1" type="ORF">C0029_06710</name>
</gene>
<organism evidence="1 2">
    <name type="scientific">Halioglobus japonicus</name>
    <dbReference type="NCBI Taxonomy" id="930805"/>
    <lineage>
        <taxon>Bacteria</taxon>
        <taxon>Pseudomonadati</taxon>
        <taxon>Pseudomonadota</taxon>
        <taxon>Gammaproteobacteria</taxon>
        <taxon>Cellvibrionales</taxon>
        <taxon>Halieaceae</taxon>
        <taxon>Halioglobus</taxon>
    </lineage>
</organism>
<protein>
    <submittedName>
        <fullName evidence="1">VtpJ-therm</fullName>
    </submittedName>
</protein>
<dbReference type="SUPFAM" id="SSF53474">
    <property type="entry name" value="alpha/beta-Hydrolases"/>
    <property type="match status" value="1"/>
</dbReference>
<dbReference type="InterPro" id="IPR029058">
    <property type="entry name" value="AB_hydrolase_fold"/>
</dbReference>
<name>A0AAP8MET2_9GAMM</name>
<evidence type="ECO:0000313" key="2">
    <source>
        <dbReference type="Proteomes" id="UP000235162"/>
    </source>
</evidence>
<dbReference type="Pfam" id="PF03283">
    <property type="entry name" value="PAE"/>
    <property type="match status" value="1"/>
</dbReference>
<dbReference type="Proteomes" id="UP000235162">
    <property type="component" value="Unassembled WGS sequence"/>
</dbReference>
<dbReference type="PANTHER" id="PTHR21562:SF83">
    <property type="entry name" value="PECTIN ACETYLESTERASE 4"/>
    <property type="match status" value="1"/>
</dbReference>
<sequence>MLMTLLVGCSDGSDGGSDSGPDPVIAPFQELYDQGINRYIGVYTPMQSEGADGVVDHTFGAGDGPLCLDGSEYAMATRDVGSEDLMIFLQGGGACWSELCAATPSVEGSGVPQVGILDPGKADNPLKGYNVAYLPYCDGGIFSSDIDYDRDEDGSDDQFQRGLHNLSAGLDVAVRTFPNPRRIVLAGSSAGGLGTTVALPLVRLLYPDVRIDIINDAGVGVARPQQPEYLELLFSDWNSREFIPESCPECIPDDGHFSEYHIWQMNQDPNVRRSMLSHSEDTVFALGFLQIGYEAWKEALYPEMQQLEDAHPERSKYWIPDATGHTFVQFSEEFERTAGGVRLVDFISAMLDDSTEWQSTRD</sequence>
<comment type="caution">
    <text evidence="1">The sequence shown here is derived from an EMBL/GenBank/DDBJ whole genome shotgun (WGS) entry which is preliminary data.</text>
</comment>
<keyword evidence="2" id="KW-1185">Reference proteome</keyword>
<reference evidence="1 2" key="1">
    <citation type="submission" date="2018-01" db="EMBL/GenBank/DDBJ databases">
        <title>The draft genome sequence of Halioglobus japonicus S1-36.</title>
        <authorList>
            <person name="Du Z.-J."/>
            <person name="Shi M.-J."/>
        </authorList>
    </citation>
    <scope>NUCLEOTIDE SEQUENCE [LARGE SCALE GENOMIC DNA]</scope>
    <source>
        <strain evidence="1 2">S1-36</strain>
    </source>
</reference>
<dbReference type="AlphaFoldDB" id="A0AAP8MET2"/>
<dbReference type="InterPro" id="IPR004963">
    <property type="entry name" value="PAE/NOTUM"/>
</dbReference>
<accession>A0AAP8MET2</accession>
<dbReference type="EMBL" id="PKUR01000002">
    <property type="protein sequence ID" value="PLW86134.1"/>
    <property type="molecule type" value="Genomic_DNA"/>
</dbReference>
<dbReference type="PANTHER" id="PTHR21562">
    <property type="entry name" value="NOTUM-RELATED"/>
    <property type="match status" value="1"/>
</dbReference>
<evidence type="ECO:0000313" key="1">
    <source>
        <dbReference type="EMBL" id="PLW86134.1"/>
    </source>
</evidence>
<dbReference type="GO" id="GO:0016787">
    <property type="term" value="F:hydrolase activity"/>
    <property type="evidence" value="ECO:0007669"/>
    <property type="project" value="InterPro"/>
</dbReference>
<proteinExistence type="predicted"/>